<reference evidence="1 2" key="1">
    <citation type="submission" date="2019-03" db="EMBL/GenBank/DDBJ databases">
        <title>The genome sequence of a newly discovered highly antifungal drug resistant Aspergillus species, Aspergillus tanneri NIH 1004.</title>
        <authorList>
            <person name="Mounaud S."/>
            <person name="Singh I."/>
            <person name="Joardar V."/>
            <person name="Pakala S."/>
            <person name="Pakala S."/>
            <person name="Venepally P."/>
            <person name="Hoover J."/>
            <person name="Nierman W."/>
            <person name="Chung J."/>
            <person name="Losada L."/>
        </authorList>
    </citation>
    <scope>NUCLEOTIDE SEQUENCE [LARGE SCALE GENOMIC DNA]</scope>
    <source>
        <strain evidence="1 2">NIH1004</strain>
    </source>
</reference>
<evidence type="ECO:0000313" key="1">
    <source>
        <dbReference type="EMBL" id="THC88503.1"/>
    </source>
</evidence>
<organism evidence="1 2">
    <name type="scientific">Aspergillus tanneri</name>
    <dbReference type="NCBI Taxonomy" id="1220188"/>
    <lineage>
        <taxon>Eukaryota</taxon>
        <taxon>Fungi</taxon>
        <taxon>Dikarya</taxon>
        <taxon>Ascomycota</taxon>
        <taxon>Pezizomycotina</taxon>
        <taxon>Eurotiomycetes</taxon>
        <taxon>Eurotiomycetidae</taxon>
        <taxon>Eurotiales</taxon>
        <taxon>Aspergillaceae</taxon>
        <taxon>Aspergillus</taxon>
        <taxon>Aspergillus subgen. Circumdati</taxon>
    </lineage>
</organism>
<comment type="caution">
    <text evidence="1">The sequence shown here is derived from an EMBL/GenBank/DDBJ whole genome shotgun (WGS) entry which is preliminary data.</text>
</comment>
<evidence type="ECO:0000313" key="2">
    <source>
        <dbReference type="Proteomes" id="UP000308092"/>
    </source>
</evidence>
<dbReference type="AlphaFoldDB" id="A0A4S3J179"/>
<dbReference type="VEuPathDB" id="FungiDB:EYZ11_012052"/>
<gene>
    <name evidence="1" type="ORF">EYZ11_012052</name>
</gene>
<accession>A0A4S3J179</accession>
<dbReference type="EMBL" id="SOSA01000831">
    <property type="protein sequence ID" value="THC88503.1"/>
    <property type="molecule type" value="Genomic_DNA"/>
</dbReference>
<dbReference type="Proteomes" id="UP000308092">
    <property type="component" value="Unassembled WGS sequence"/>
</dbReference>
<protein>
    <submittedName>
        <fullName evidence="1">Uncharacterized protein</fullName>
    </submittedName>
</protein>
<name>A0A4S3J179_9EURO</name>
<sequence>MAPPGFESPFDFEWFQVRVDNVRNIMKNPSAFWAAFKSIRSRYHPLTGSSLDPCSQYDIFGSNEVVVPFGMVSKAHFRGQQD</sequence>
<proteinExistence type="predicted"/>
<keyword evidence="2" id="KW-1185">Reference proteome</keyword>